<reference evidence="2 3" key="1">
    <citation type="submission" date="2012-04" db="EMBL/GenBank/DDBJ databases">
        <title>The Genome Sequence of Saprolegnia declina VS20.</title>
        <authorList>
            <consortium name="The Broad Institute Genome Sequencing Platform"/>
            <person name="Russ C."/>
            <person name="Nusbaum C."/>
            <person name="Tyler B."/>
            <person name="van West P."/>
            <person name="Dieguez-Uribeondo J."/>
            <person name="de Bruijn I."/>
            <person name="Tripathy S."/>
            <person name="Jiang R."/>
            <person name="Young S.K."/>
            <person name="Zeng Q."/>
            <person name="Gargeya S."/>
            <person name="Fitzgerald M."/>
            <person name="Haas B."/>
            <person name="Abouelleil A."/>
            <person name="Alvarado L."/>
            <person name="Arachchi H.M."/>
            <person name="Berlin A."/>
            <person name="Chapman S.B."/>
            <person name="Goldberg J."/>
            <person name="Griggs A."/>
            <person name="Gujja S."/>
            <person name="Hansen M."/>
            <person name="Howarth C."/>
            <person name="Imamovic A."/>
            <person name="Larimer J."/>
            <person name="McCowen C."/>
            <person name="Montmayeur A."/>
            <person name="Murphy C."/>
            <person name="Neiman D."/>
            <person name="Pearson M."/>
            <person name="Priest M."/>
            <person name="Roberts A."/>
            <person name="Saif S."/>
            <person name="Shea T."/>
            <person name="Sisk P."/>
            <person name="Sykes S."/>
            <person name="Wortman J."/>
            <person name="Nusbaum C."/>
            <person name="Birren B."/>
        </authorList>
    </citation>
    <scope>NUCLEOTIDE SEQUENCE [LARGE SCALE GENOMIC DNA]</scope>
    <source>
        <strain evidence="2 3">VS20</strain>
    </source>
</reference>
<dbReference type="PRINTS" id="PR00111">
    <property type="entry name" value="ABHYDROLASE"/>
</dbReference>
<feature type="domain" description="AB hydrolase-1" evidence="1">
    <location>
        <begin position="36"/>
        <end position="263"/>
    </location>
</feature>
<gene>
    <name evidence="2" type="ORF">SDRG_02591</name>
</gene>
<dbReference type="PANTHER" id="PTHR43433">
    <property type="entry name" value="HYDROLASE, ALPHA/BETA FOLD FAMILY PROTEIN"/>
    <property type="match status" value="1"/>
</dbReference>
<keyword evidence="3" id="KW-1185">Reference proteome</keyword>
<dbReference type="RefSeq" id="XP_008606409.1">
    <property type="nucleotide sequence ID" value="XM_008608187.1"/>
</dbReference>
<protein>
    <recommendedName>
        <fullName evidence="1">AB hydrolase-1 domain-containing protein</fullName>
    </recommendedName>
</protein>
<dbReference type="InterPro" id="IPR029058">
    <property type="entry name" value="AB_hydrolase_fold"/>
</dbReference>
<dbReference type="OMA" id="TEAHNAY"/>
<dbReference type="SUPFAM" id="SSF53474">
    <property type="entry name" value="alpha/beta-Hydrolases"/>
    <property type="match status" value="1"/>
</dbReference>
<dbReference type="InterPro" id="IPR050471">
    <property type="entry name" value="AB_hydrolase"/>
</dbReference>
<dbReference type="VEuPathDB" id="FungiDB:SDRG_02591"/>
<evidence type="ECO:0000313" key="2">
    <source>
        <dbReference type="EMBL" id="EQC39935.1"/>
    </source>
</evidence>
<dbReference type="Pfam" id="PF00561">
    <property type="entry name" value="Abhydrolase_1"/>
    <property type="match status" value="1"/>
</dbReference>
<dbReference type="Gene3D" id="3.40.50.1820">
    <property type="entry name" value="alpha/beta hydrolase"/>
    <property type="match status" value="1"/>
</dbReference>
<name>T0R0W9_SAPDV</name>
<dbReference type="InParanoid" id="T0R0W9"/>
<dbReference type="AlphaFoldDB" id="T0R0W9"/>
<dbReference type="GeneID" id="19943318"/>
<accession>T0R0W9</accession>
<dbReference type="InterPro" id="IPR000073">
    <property type="entry name" value="AB_hydrolase_1"/>
</dbReference>
<dbReference type="PANTHER" id="PTHR43433:SF10">
    <property type="entry name" value="AB HYDROLASE-1 DOMAIN-CONTAINING PROTEIN"/>
    <property type="match status" value="1"/>
</dbReference>
<sequence length="298" mass="31845">MTTNPLTDGAFNRTLRLADGRIVSYADVGAQDGMPVLLFLGMHGHRHATVLVEAVARQRGLRLLCIDRPGYGLSSPLPYDAATPEPIAFTDIVQALVDALDIARFGVMGQSAGALYAMAVASQSHLAPRIVAPLVLISPWVRLTNSRTSRVLYAASYAPRSVLAAAVKVMDISMEWGAVWSASDEMALLGTNMSIPFGELRARVATEAHNAYGDILLCLEKDPRGVGYDVLTDLRVPLHVVHGATDGMVPVDAAVSFVASIQGATITIVPETPHRFIDFYKTGIELAFDAFAPSTTSV</sequence>
<dbReference type="Proteomes" id="UP000030762">
    <property type="component" value="Unassembled WGS sequence"/>
</dbReference>
<evidence type="ECO:0000313" key="3">
    <source>
        <dbReference type="Proteomes" id="UP000030762"/>
    </source>
</evidence>
<proteinExistence type="predicted"/>
<dbReference type="OrthoDB" id="435520at2759"/>
<dbReference type="EMBL" id="JH767137">
    <property type="protein sequence ID" value="EQC39935.1"/>
    <property type="molecule type" value="Genomic_DNA"/>
</dbReference>
<dbReference type="STRING" id="1156394.T0R0W9"/>
<evidence type="ECO:0000259" key="1">
    <source>
        <dbReference type="Pfam" id="PF00561"/>
    </source>
</evidence>
<organism evidence="2 3">
    <name type="scientific">Saprolegnia diclina (strain VS20)</name>
    <dbReference type="NCBI Taxonomy" id="1156394"/>
    <lineage>
        <taxon>Eukaryota</taxon>
        <taxon>Sar</taxon>
        <taxon>Stramenopiles</taxon>
        <taxon>Oomycota</taxon>
        <taxon>Saprolegniomycetes</taxon>
        <taxon>Saprolegniales</taxon>
        <taxon>Saprolegniaceae</taxon>
        <taxon>Saprolegnia</taxon>
    </lineage>
</organism>